<dbReference type="AlphaFoldDB" id="A0A317WJS1"/>
<comment type="caution">
    <text evidence="1">The sequence shown here is derived from an EMBL/GenBank/DDBJ whole genome shotgun (WGS) entry which is preliminary data.</text>
</comment>
<reference evidence="1" key="1">
    <citation type="submission" date="2016-12" db="EMBL/GenBank/DDBJ databases">
        <title>The genomes of Aspergillus section Nigri reveals drivers in fungal speciation.</title>
        <authorList>
            <consortium name="DOE Joint Genome Institute"/>
            <person name="Vesth T.C."/>
            <person name="Nybo J."/>
            <person name="Theobald S."/>
            <person name="Brandl J."/>
            <person name="Frisvad J.C."/>
            <person name="Nielsen K.F."/>
            <person name="Lyhne E.K."/>
            <person name="Kogle M.E."/>
            <person name="Kuo A."/>
            <person name="Riley R."/>
            <person name="Clum A."/>
            <person name="Nolan M."/>
            <person name="Lipzen A."/>
            <person name="Salamov A."/>
            <person name="Henrissat B."/>
            <person name="Wiebenga A."/>
            <person name="De vries R.P."/>
            <person name="Grigoriev I.V."/>
            <person name="Mortensen U.H."/>
            <person name="Andersen M.R."/>
            <person name="Baker S.E."/>
        </authorList>
    </citation>
    <scope>NUCLEOTIDE SEQUENCE</scope>
    <source>
        <strain evidence="1">CBS 122712</strain>
    </source>
</reference>
<accession>A0A317WJS1</accession>
<dbReference type="EMBL" id="MSFU01000002">
    <property type="protein sequence ID" value="PWY84460.1"/>
    <property type="molecule type" value="Genomic_DNA"/>
</dbReference>
<dbReference type="VEuPathDB" id="FungiDB:BO83DRAFT_374783"/>
<dbReference type="Proteomes" id="UP000246171">
    <property type="component" value="Unassembled WGS sequence"/>
</dbReference>
<gene>
    <name evidence="1" type="ORF">BO83DRAFT_374783</name>
</gene>
<dbReference type="GeneID" id="37052245"/>
<protein>
    <submittedName>
        <fullName evidence="1">Uncharacterized protein</fullName>
    </submittedName>
</protein>
<proteinExistence type="predicted"/>
<sequence>MMLKHRLETHREHDGSSNRDRLLVVQTLIRPRNRLADRVVTCHMSQSRLQLAGCLCEAQ</sequence>
<evidence type="ECO:0000313" key="2">
    <source>
        <dbReference type="Proteomes" id="UP000246171"/>
    </source>
</evidence>
<dbReference type="RefSeq" id="XP_025393015.1">
    <property type="nucleotide sequence ID" value="XM_025530283.1"/>
</dbReference>
<keyword evidence="2" id="KW-1185">Reference proteome</keyword>
<name>A0A317WJS1_ASPEC</name>
<organism evidence="1 2">
    <name type="scientific">Aspergillus eucalypticola (strain CBS 122712 / IBT 29274)</name>
    <dbReference type="NCBI Taxonomy" id="1448314"/>
    <lineage>
        <taxon>Eukaryota</taxon>
        <taxon>Fungi</taxon>
        <taxon>Dikarya</taxon>
        <taxon>Ascomycota</taxon>
        <taxon>Pezizomycotina</taxon>
        <taxon>Eurotiomycetes</taxon>
        <taxon>Eurotiomycetidae</taxon>
        <taxon>Eurotiales</taxon>
        <taxon>Aspergillaceae</taxon>
        <taxon>Aspergillus</taxon>
        <taxon>Aspergillus subgen. Circumdati</taxon>
    </lineage>
</organism>
<evidence type="ECO:0000313" key="1">
    <source>
        <dbReference type="EMBL" id="PWY84460.1"/>
    </source>
</evidence>